<dbReference type="GO" id="GO:0046394">
    <property type="term" value="P:carboxylic acid biosynthetic process"/>
    <property type="evidence" value="ECO:0007669"/>
    <property type="project" value="UniProtKB-ARBA"/>
</dbReference>
<evidence type="ECO:0000259" key="1">
    <source>
        <dbReference type="Pfam" id="PF13840"/>
    </source>
</evidence>
<organism evidence="2 3">
    <name type="scientific">Clydaea vesicula</name>
    <dbReference type="NCBI Taxonomy" id="447962"/>
    <lineage>
        <taxon>Eukaryota</taxon>
        <taxon>Fungi</taxon>
        <taxon>Fungi incertae sedis</taxon>
        <taxon>Chytridiomycota</taxon>
        <taxon>Chytridiomycota incertae sedis</taxon>
        <taxon>Chytridiomycetes</taxon>
        <taxon>Lobulomycetales</taxon>
        <taxon>Lobulomycetaceae</taxon>
        <taxon>Clydaea</taxon>
    </lineage>
</organism>
<dbReference type="SUPFAM" id="SSF55021">
    <property type="entry name" value="ACT-like"/>
    <property type="match status" value="1"/>
</dbReference>
<name>A0AAD5XS01_9FUNG</name>
<dbReference type="PANTHER" id="PTHR31131">
    <property type="entry name" value="CHROMOSOME 1, WHOLE GENOME SHOTGUN SEQUENCE"/>
    <property type="match status" value="1"/>
</dbReference>
<feature type="domain" description="CASTOR ACT" evidence="1">
    <location>
        <begin position="54"/>
        <end position="117"/>
    </location>
</feature>
<keyword evidence="3" id="KW-1185">Reference proteome</keyword>
<dbReference type="GO" id="GO:0006520">
    <property type="term" value="P:amino acid metabolic process"/>
    <property type="evidence" value="ECO:0007669"/>
    <property type="project" value="UniProtKB-ARBA"/>
</dbReference>
<gene>
    <name evidence="2" type="ORF">HK099_001572</name>
</gene>
<proteinExistence type="predicted"/>
<comment type="caution">
    <text evidence="2">The sequence shown here is derived from an EMBL/GenBank/DDBJ whole genome shotgun (WGS) entry which is preliminary data.</text>
</comment>
<accession>A0AAD5XS01</accession>
<reference evidence="2" key="1">
    <citation type="submission" date="2020-05" db="EMBL/GenBank/DDBJ databases">
        <title>Phylogenomic resolution of chytrid fungi.</title>
        <authorList>
            <person name="Stajich J.E."/>
            <person name="Amses K."/>
            <person name="Simmons R."/>
            <person name="Seto K."/>
            <person name="Myers J."/>
            <person name="Bonds A."/>
            <person name="Quandt C.A."/>
            <person name="Barry K."/>
            <person name="Liu P."/>
            <person name="Grigoriev I."/>
            <person name="Longcore J.E."/>
            <person name="James T.Y."/>
        </authorList>
    </citation>
    <scope>NUCLEOTIDE SEQUENCE</scope>
    <source>
        <strain evidence="2">JEL0476</strain>
    </source>
</reference>
<dbReference type="AlphaFoldDB" id="A0AAD5XS01"/>
<dbReference type="Proteomes" id="UP001211065">
    <property type="component" value="Unassembled WGS sequence"/>
</dbReference>
<dbReference type="InterPro" id="IPR045865">
    <property type="entry name" value="ACT-like_dom_sf"/>
</dbReference>
<feature type="non-terminal residue" evidence="2">
    <location>
        <position position="1"/>
    </location>
</feature>
<dbReference type="PANTHER" id="PTHR31131:SF6">
    <property type="entry name" value="CASTOR ACT DOMAIN-CONTAINING PROTEIN"/>
    <property type="match status" value="1"/>
</dbReference>
<evidence type="ECO:0000313" key="3">
    <source>
        <dbReference type="Proteomes" id="UP001211065"/>
    </source>
</evidence>
<sequence length="272" mass="31435">MKPIISQLFLSTNKKNTSTLFSITQNADEITLIVDQPFLNNKDLINLDGLYIINDKFKALQVDNLDHNSSSSGNRITNLTEPLASAGLSIFYLSTYQTDFIFVKKKRLTKVIEILKDLKFKIFSDFDDEEILDSNLRFDVDSSSLKNENITTNLTTLKEIVGKDEFFFLDPDLEYFEPETKNFKEIKNVIQIEKELNIVPEVSDVIDSGQKDFYYHHFSQPPIFKQNDFSKGSLKKNVLSKNLELTGLNKETLKKNVLELIQIIFFDENFEN</sequence>
<dbReference type="InterPro" id="IPR051719">
    <property type="entry name" value="CASTOR_mTORC1"/>
</dbReference>
<dbReference type="InterPro" id="IPR027795">
    <property type="entry name" value="CASTOR_ACT_dom"/>
</dbReference>
<dbReference type="EMBL" id="JADGJW010001457">
    <property type="protein sequence ID" value="KAJ3203224.1"/>
    <property type="molecule type" value="Genomic_DNA"/>
</dbReference>
<evidence type="ECO:0000313" key="2">
    <source>
        <dbReference type="EMBL" id="KAJ3203224.1"/>
    </source>
</evidence>
<dbReference type="Gene3D" id="3.30.2130.10">
    <property type="entry name" value="VC0802-like"/>
    <property type="match status" value="1"/>
</dbReference>
<dbReference type="Pfam" id="PF13840">
    <property type="entry name" value="ACT_7"/>
    <property type="match status" value="1"/>
</dbReference>
<protein>
    <recommendedName>
        <fullName evidence="1">CASTOR ACT domain-containing protein</fullName>
    </recommendedName>
</protein>